<protein>
    <submittedName>
        <fullName evidence="3">Putative secreted protein</fullName>
    </submittedName>
</protein>
<feature type="region of interest" description="Disordered" evidence="1">
    <location>
        <begin position="23"/>
        <end position="89"/>
    </location>
</feature>
<evidence type="ECO:0000256" key="2">
    <source>
        <dbReference type="SAM" id="SignalP"/>
    </source>
</evidence>
<sequence length="89" mass="10208">MMMMMMMLLRFKRWGINAVRATGCATQPGRTPPHPVTQKDFKRSATEHGQSERERRRRRPRTMTTPTTIAQPSTFDRAVNTATGEAMLE</sequence>
<feature type="compositionally biased region" description="Basic and acidic residues" evidence="1">
    <location>
        <begin position="37"/>
        <end position="54"/>
    </location>
</feature>
<keyword evidence="2" id="KW-0732">Signal</keyword>
<organism evidence="3">
    <name type="scientific">Anopheles darlingi</name>
    <name type="common">Mosquito</name>
    <dbReference type="NCBI Taxonomy" id="43151"/>
    <lineage>
        <taxon>Eukaryota</taxon>
        <taxon>Metazoa</taxon>
        <taxon>Ecdysozoa</taxon>
        <taxon>Arthropoda</taxon>
        <taxon>Hexapoda</taxon>
        <taxon>Insecta</taxon>
        <taxon>Pterygota</taxon>
        <taxon>Neoptera</taxon>
        <taxon>Endopterygota</taxon>
        <taxon>Diptera</taxon>
        <taxon>Nematocera</taxon>
        <taxon>Culicoidea</taxon>
        <taxon>Culicidae</taxon>
        <taxon>Anophelinae</taxon>
        <taxon>Anopheles</taxon>
    </lineage>
</organism>
<feature type="signal peptide" evidence="2">
    <location>
        <begin position="1"/>
        <end position="18"/>
    </location>
</feature>
<reference evidence="3" key="1">
    <citation type="submission" date="2018-01" db="EMBL/GenBank/DDBJ databases">
        <title>An insight into the sialome of Amazonian anophelines.</title>
        <authorList>
            <person name="Ribeiro J.M."/>
            <person name="Scarpassa V."/>
            <person name="Calvo E."/>
        </authorList>
    </citation>
    <scope>NUCLEOTIDE SEQUENCE</scope>
</reference>
<name>A0A2M4DN45_ANODA</name>
<dbReference type="AlphaFoldDB" id="A0A2M4DN45"/>
<feature type="chain" id="PRO_5014876149" evidence="2">
    <location>
        <begin position="19"/>
        <end position="89"/>
    </location>
</feature>
<evidence type="ECO:0000256" key="1">
    <source>
        <dbReference type="SAM" id="MobiDB-lite"/>
    </source>
</evidence>
<proteinExistence type="predicted"/>
<accession>A0A2M4DN45</accession>
<dbReference type="EMBL" id="GGFL01014818">
    <property type="protein sequence ID" value="MBW78996.1"/>
    <property type="molecule type" value="Transcribed_RNA"/>
</dbReference>
<evidence type="ECO:0000313" key="3">
    <source>
        <dbReference type="EMBL" id="MBW78996.1"/>
    </source>
</evidence>